<accession>A0ABV8ZEX0</accession>
<name>A0ABV8ZEX0_9FLAO</name>
<reference evidence="2" key="1">
    <citation type="journal article" date="2019" name="Int. J. Syst. Evol. Microbiol.">
        <title>The Global Catalogue of Microorganisms (GCM) 10K type strain sequencing project: providing services to taxonomists for standard genome sequencing and annotation.</title>
        <authorList>
            <consortium name="The Broad Institute Genomics Platform"/>
            <consortium name="The Broad Institute Genome Sequencing Center for Infectious Disease"/>
            <person name="Wu L."/>
            <person name="Ma J."/>
        </authorList>
    </citation>
    <scope>NUCLEOTIDE SEQUENCE [LARGE SCALE GENOMIC DNA]</scope>
    <source>
        <strain evidence="2">NBRC 103627</strain>
    </source>
</reference>
<organism evidence="1 2">
    <name type="scientific">Flavobacterium chungangensis</name>
    <dbReference type="NCBI Taxonomy" id="2708132"/>
    <lineage>
        <taxon>Bacteria</taxon>
        <taxon>Pseudomonadati</taxon>
        <taxon>Bacteroidota</taxon>
        <taxon>Flavobacteriia</taxon>
        <taxon>Flavobacteriales</taxon>
        <taxon>Flavobacteriaceae</taxon>
        <taxon>Flavobacterium</taxon>
    </lineage>
</organism>
<dbReference type="RefSeq" id="WP_379798750.1">
    <property type="nucleotide sequence ID" value="NZ_JBHSFY010000008.1"/>
</dbReference>
<dbReference type="InterPro" id="IPR001451">
    <property type="entry name" value="Hexapep"/>
</dbReference>
<dbReference type="PANTHER" id="PTHR23416">
    <property type="entry name" value="SIALIC ACID SYNTHASE-RELATED"/>
    <property type="match status" value="1"/>
</dbReference>
<comment type="caution">
    <text evidence="1">The sequence shown here is derived from an EMBL/GenBank/DDBJ whole genome shotgun (WGS) entry which is preliminary data.</text>
</comment>
<evidence type="ECO:0000313" key="1">
    <source>
        <dbReference type="EMBL" id="MFC4478243.1"/>
    </source>
</evidence>
<dbReference type="Gene3D" id="2.160.10.10">
    <property type="entry name" value="Hexapeptide repeat proteins"/>
    <property type="match status" value="1"/>
</dbReference>
<sequence>MLYKRITNFIFRFFFNLFYKRKFNKFGSKSFLLHPLAINGIANITIGNDVIIEYKTWLAAVPHTGSEKCELIIGDGSRIGHFNHIYATKSIIIGNNVLTADKVYISDNLHNYENISLPIMKQPIKQISTVSIGDGSWLGENVCIIGAKIGKNCVIGANSVVTKDVPDYCIAVGSPAKIIKRYCLDTDKWKKTDSNGAFLQV</sequence>
<dbReference type="CDD" id="cd04647">
    <property type="entry name" value="LbH_MAT_like"/>
    <property type="match status" value="1"/>
</dbReference>
<dbReference type="Proteomes" id="UP001596003">
    <property type="component" value="Unassembled WGS sequence"/>
</dbReference>
<keyword evidence="2" id="KW-1185">Reference proteome</keyword>
<keyword evidence="1" id="KW-0808">Transferase</keyword>
<gene>
    <name evidence="1" type="ORF">ACFO3N_14300</name>
</gene>
<dbReference type="InterPro" id="IPR011004">
    <property type="entry name" value="Trimer_LpxA-like_sf"/>
</dbReference>
<dbReference type="GO" id="GO:0016746">
    <property type="term" value="F:acyltransferase activity"/>
    <property type="evidence" value="ECO:0007669"/>
    <property type="project" value="UniProtKB-KW"/>
</dbReference>
<dbReference type="EMBL" id="JBHSFY010000008">
    <property type="protein sequence ID" value="MFC4478243.1"/>
    <property type="molecule type" value="Genomic_DNA"/>
</dbReference>
<evidence type="ECO:0000313" key="2">
    <source>
        <dbReference type="Proteomes" id="UP001596003"/>
    </source>
</evidence>
<proteinExistence type="predicted"/>
<protein>
    <submittedName>
        <fullName evidence="1">Acyltransferase</fullName>
    </submittedName>
</protein>
<dbReference type="Pfam" id="PF14602">
    <property type="entry name" value="Hexapep_2"/>
    <property type="match status" value="1"/>
</dbReference>
<dbReference type="PANTHER" id="PTHR23416:SF78">
    <property type="entry name" value="LIPOPOLYSACCHARIDE BIOSYNTHESIS O-ACETYL TRANSFERASE WBBJ-RELATED"/>
    <property type="match status" value="1"/>
</dbReference>
<keyword evidence="1" id="KW-0012">Acyltransferase</keyword>
<dbReference type="InterPro" id="IPR051159">
    <property type="entry name" value="Hexapeptide_acetyltransf"/>
</dbReference>
<dbReference type="SUPFAM" id="SSF51161">
    <property type="entry name" value="Trimeric LpxA-like enzymes"/>
    <property type="match status" value="1"/>
</dbReference>